<keyword evidence="3" id="KW-1185">Reference proteome</keyword>
<dbReference type="EMBL" id="PNBA02000003">
    <property type="protein sequence ID" value="KAG6431253.1"/>
    <property type="molecule type" value="Genomic_DNA"/>
</dbReference>
<accession>A0A8X8YKF5</accession>
<dbReference type="CDD" id="cd22162">
    <property type="entry name" value="F-box_AtSKIP3-like"/>
    <property type="match status" value="1"/>
</dbReference>
<dbReference type="PROSITE" id="PS50181">
    <property type="entry name" value="FBOX"/>
    <property type="match status" value="1"/>
</dbReference>
<gene>
    <name evidence="2" type="ORF">SASPL_109331</name>
</gene>
<comment type="caution">
    <text evidence="2">The sequence shown here is derived from an EMBL/GenBank/DDBJ whole genome shotgun (WGS) entry which is preliminary data.</text>
</comment>
<dbReference type="InterPro" id="IPR025886">
    <property type="entry name" value="PP2-like"/>
</dbReference>
<dbReference type="AlphaFoldDB" id="A0A8X8YKF5"/>
<dbReference type="Pfam" id="PF14299">
    <property type="entry name" value="PP2"/>
    <property type="match status" value="1"/>
</dbReference>
<evidence type="ECO:0000259" key="1">
    <source>
        <dbReference type="PROSITE" id="PS50181"/>
    </source>
</evidence>
<dbReference type="Gene3D" id="1.20.1280.50">
    <property type="match status" value="1"/>
</dbReference>
<evidence type="ECO:0000313" key="3">
    <source>
        <dbReference type="Proteomes" id="UP000298416"/>
    </source>
</evidence>
<name>A0A8X8YKF5_SALSN</name>
<dbReference type="InterPro" id="IPR001810">
    <property type="entry name" value="F-box_dom"/>
</dbReference>
<dbReference type="SUPFAM" id="SSF81383">
    <property type="entry name" value="F-box domain"/>
    <property type="match status" value="1"/>
</dbReference>
<feature type="domain" description="F-box" evidence="1">
    <location>
        <begin position="3"/>
        <end position="49"/>
    </location>
</feature>
<organism evidence="2">
    <name type="scientific">Salvia splendens</name>
    <name type="common">Scarlet sage</name>
    <dbReference type="NCBI Taxonomy" id="180675"/>
    <lineage>
        <taxon>Eukaryota</taxon>
        <taxon>Viridiplantae</taxon>
        <taxon>Streptophyta</taxon>
        <taxon>Embryophyta</taxon>
        <taxon>Tracheophyta</taxon>
        <taxon>Spermatophyta</taxon>
        <taxon>Magnoliopsida</taxon>
        <taxon>eudicotyledons</taxon>
        <taxon>Gunneridae</taxon>
        <taxon>Pentapetalae</taxon>
        <taxon>asterids</taxon>
        <taxon>lamiids</taxon>
        <taxon>Lamiales</taxon>
        <taxon>Lamiaceae</taxon>
        <taxon>Nepetoideae</taxon>
        <taxon>Mentheae</taxon>
        <taxon>Salviinae</taxon>
        <taxon>Salvia</taxon>
        <taxon>Salvia subgen. Calosphace</taxon>
        <taxon>core Calosphace</taxon>
    </lineage>
</organism>
<dbReference type="InterPro" id="IPR036047">
    <property type="entry name" value="F-box-like_dom_sf"/>
</dbReference>
<sequence>MSMDLLSTLPAECLSEILQRTSPADAMRFATISKGSKSAADSDAVWVRFLPEDLPEIISRSVSPVVYANNKELYFILCNSPILLDAGKLSFSLEKRNGKKCYMVGARELEIIWCGNTPMYWDLTSHPDSRFSEVALLKIVHWLEIRGTMNTWMLSSNTVYGCYLVFKLDRNPYGLQSANAFVRFTNDGVGGDSDQREAILDHFGRENARERHSRTGEGPVRIGDGLTEIAKVHLQRPDGSEQSGRVAVGRGDGWMEVELGSFYNDRGDDGVVETWLLGNDGYQEKSGLIVQGIEFRPNS</sequence>
<dbReference type="Proteomes" id="UP000298416">
    <property type="component" value="Unassembled WGS sequence"/>
</dbReference>
<dbReference type="PANTHER" id="PTHR32278:SF116">
    <property type="entry name" value="F-BOX PROTEIN PP2-B10-LIKE"/>
    <property type="match status" value="1"/>
</dbReference>
<dbReference type="OrthoDB" id="1918565at2759"/>
<proteinExistence type="predicted"/>
<dbReference type="Pfam" id="PF00646">
    <property type="entry name" value="F-box"/>
    <property type="match status" value="1"/>
</dbReference>
<reference evidence="2" key="2">
    <citation type="submission" date="2020-08" db="EMBL/GenBank/DDBJ databases">
        <title>Plant Genome Project.</title>
        <authorList>
            <person name="Zhang R.-G."/>
        </authorList>
    </citation>
    <scope>NUCLEOTIDE SEQUENCE</scope>
    <source>
        <strain evidence="2">Huo1</strain>
        <tissue evidence="2">Leaf</tissue>
    </source>
</reference>
<protein>
    <recommendedName>
        <fullName evidence="1">F-box domain-containing protein</fullName>
    </recommendedName>
</protein>
<dbReference type="PANTHER" id="PTHR32278">
    <property type="entry name" value="F-BOX DOMAIN-CONTAINING PROTEIN"/>
    <property type="match status" value="1"/>
</dbReference>
<reference evidence="2" key="1">
    <citation type="submission" date="2018-01" db="EMBL/GenBank/DDBJ databases">
        <authorList>
            <person name="Mao J.F."/>
        </authorList>
    </citation>
    <scope>NUCLEOTIDE SEQUENCE</scope>
    <source>
        <strain evidence="2">Huo1</strain>
        <tissue evidence="2">Leaf</tissue>
    </source>
</reference>
<evidence type="ECO:0000313" key="2">
    <source>
        <dbReference type="EMBL" id="KAG6431253.1"/>
    </source>
</evidence>